<evidence type="ECO:0000256" key="4">
    <source>
        <dbReference type="ARBA" id="ARBA00030759"/>
    </source>
</evidence>
<evidence type="ECO:0000313" key="8">
    <source>
        <dbReference type="Proteomes" id="UP001499984"/>
    </source>
</evidence>
<dbReference type="NCBIfam" id="TIGR02442">
    <property type="entry name" value="Cob-chelat-sub"/>
    <property type="match status" value="1"/>
</dbReference>
<dbReference type="Gene3D" id="1.10.8.80">
    <property type="entry name" value="Magnesium chelatase subunit I, C-Terminal domain"/>
    <property type="match status" value="1"/>
</dbReference>
<dbReference type="RefSeq" id="WP_345021740.1">
    <property type="nucleotide sequence ID" value="NZ_BAAAZY010000036.1"/>
</dbReference>
<evidence type="ECO:0000313" key="7">
    <source>
        <dbReference type="EMBL" id="GAA4089080.1"/>
    </source>
</evidence>
<keyword evidence="8" id="KW-1185">Reference proteome</keyword>
<keyword evidence="3" id="KW-0067">ATP-binding</keyword>
<dbReference type="InterPro" id="IPR041702">
    <property type="entry name" value="BchD/ChlD_VWA"/>
</dbReference>
<accession>A0ABP7WHQ1</accession>
<dbReference type="InterPro" id="IPR041628">
    <property type="entry name" value="ChlI/MoxR_AAA_lid"/>
</dbReference>
<feature type="region of interest" description="Disordered" evidence="5">
    <location>
        <begin position="445"/>
        <end position="464"/>
    </location>
</feature>
<dbReference type="Pfam" id="PF13519">
    <property type="entry name" value="VWA_2"/>
    <property type="match status" value="1"/>
</dbReference>
<dbReference type="SUPFAM" id="SSF53300">
    <property type="entry name" value="vWA-like"/>
    <property type="match status" value="1"/>
</dbReference>
<dbReference type="InterPro" id="IPR002035">
    <property type="entry name" value="VWF_A"/>
</dbReference>
<dbReference type="InterPro" id="IPR027417">
    <property type="entry name" value="P-loop_NTPase"/>
</dbReference>
<gene>
    <name evidence="7" type="ORF">GCM10022233_85500</name>
</gene>
<dbReference type="InterPro" id="IPR012804">
    <property type="entry name" value="Cob_chelat_sub_put"/>
</dbReference>
<feature type="region of interest" description="Disordered" evidence="5">
    <location>
        <begin position="334"/>
        <end position="430"/>
    </location>
</feature>
<dbReference type="InterPro" id="IPR036465">
    <property type="entry name" value="vWFA_dom_sf"/>
</dbReference>
<protein>
    <recommendedName>
        <fullName evidence="4">Mg-protoporphyrin IX chelatase</fullName>
    </recommendedName>
</protein>
<organism evidence="7 8">
    <name type="scientific">Streptomyces shaanxiensis</name>
    <dbReference type="NCBI Taxonomy" id="653357"/>
    <lineage>
        <taxon>Bacteria</taxon>
        <taxon>Bacillati</taxon>
        <taxon>Actinomycetota</taxon>
        <taxon>Actinomycetes</taxon>
        <taxon>Kitasatosporales</taxon>
        <taxon>Streptomycetaceae</taxon>
        <taxon>Streptomyces</taxon>
    </lineage>
</organism>
<name>A0ABP7WHQ1_9ACTN</name>
<dbReference type="PANTHER" id="PTHR35023">
    <property type="entry name" value="CHELATASE-RELATED"/>
    <property type="match status" value="1"/>
</dbReference>
<evidence type="ECO:0000256" key="1">
    <source>
        <dbReference type="ARBA" id="ARBA00005799"/>
    </source>
</evidence>
<comment type="similarity">
    <text evidence="1">Belongs to the Mg-chelatase subunits D/I family.</text>
</comment>
<dbReference type="CDD" id="cd01451">
    <property type="entry name" value="vWA_Magnesium_chelatase"/>
    <property type="match status" value="1"/>
</dbReference>
<keyword evidence="2" id="KW-0547">Nucleotide-binding</keyword>
<dbReference type="Gene3D" id="3.40.50.410">
    <property type="entry name" value="von Willebrand factor, type A domain"/>
    <property type="match status" value="1"/>
</dbReference>
<reference evidence="8" key="1">
    <citation type="journal article" date="2019" name="Int. J. Syst. Evol. Microbiol.">
        <title>The Global Catalogue of Microorganisms (GCM) 10K type strain sequencing project: providing services to taxonomists for standard genome sequencing and annotation.</title>
        <authorList>
            <consortium name="The Broad Institute Genomics Platform"/>
            <consortium name="The Broad Institute Genome Sequencing Center for Infectious Disease"/>
            <person name="Wu L."/>
            <person name="Ma J."/>
        </authorList>
    </citation>
    <scope>NUCLEOTIDE SEQUENCE [LARGE SCALE GENOMIC DNA]</scope>
    <source>
        <strain evidence="8">JCM 16925</strain>
    </source>
</reference>
<feature type="domain" description="VWFA" evidence="6">
    <location>
        <begin position="480"/>
        <end position="657"/>
    </location>
</feature>
<evidence type="ECO:0000256" key="3">
    <source>
        <dbReference type="ARBA" id="ARBA00022840"/>
    </source>
</evidence>
<proteinExistence type="inferred from homology"/>
<sequence>MTTPFPFTAVVGQDDLRLALLLNAVSPAVGGVLVRGEKGTAKSTAVRALSALMPEVPVIAGCRFSCDPRTPDPACPDGPHETGAGTARPARMVELPVGASEDRLVGALDIERALAEGVKAFEPGLLADAHRGILYVDEVNLLHDHLVDLLLDAAAMGASYVEREGVSVRHAARFLLVGTMNPEEGELRPQLLDRFGLTVEVAASREPDQRVEVVRRRLAYDDDPGGFAARWADEEAAVRARIVAARELLPSVRLGDGALRQIAATCAAFEVDGMRADIVMARTATALAAWAGRTDVLAEDVRQAALLALPHRRRRNPFDAPGLDEDKLDQTLEEFSGEGDEDPDPDGPGGGGGQPPSEGPQGEGGSGAQPEAGDGGEPQPSGAGAGEQSAVRAAEPFRTKVLSVPGLGDGAAGRRSRARTEHGRTTGARRPRGTLTKLHLAATVQAAAPHQRARGRSGPGLVLRRDDLRQATREGREGNLVLFVVDASGSMAARQRMSAVKGAVLSLLLDAYQRRDKVGLVTFRGSAADVALPPTSSVDAAAARLESLPTGGRTPLAAGLLKAHEVLRVERLRDPGRRALVVLVTDGRATGGPEPVALAGRAARLFAAEGVASVVVDCESGPVRLGLAGQLAGELGGTAVTLDELRADSIAGLVKDVQGSRRAA</sequence>
<dbReference type="Pfam" id="PF17863">
    <property type="entry name" value="AAA_lid_2"/>
    <property type="match status" value="1"/>
</dbReference>
<feature type="compositionally biased region" description="Acidic residues" evidence="5">
    <location>
        <begin position="334"/>
        <end position="345"/>
    </location>
</feature>
<dbReference type="InterPro" id="IPR052989">
    <property type="entry name" value="Mg-chelatase_DI-like"/>
</dbReference>
<evidence type="ECO:0000256" key="2">
    <source>
        <dbReference type="ARBA" id="ARBA00022741"/>
    </source>
</evidence>
<dbReference type="Pfam" id="PF01078">
    <property type="entry name" value="Mg_chelatase"/>
    <property type="match status" value="1"/>
</dbReference>
<dbReference type="SMART" id="SM00382">
    <property type="entry name" value="AAA"/>
    <property type="match status" value="1"/>
</dbReference>
<dbReference type="InterPro" id="IPR003593">
    <property type="entry name" value="AAA+_ATPase"/>
</dbReference>
<evidence type="ECO:0000256" key="5">
    <source>
        <dbReference type="SAM" id="MobiDB-lite"/>
    </source>
</evidence>
<comment type="caution">
    <text evidence="7">The sequence shown here is derived from an EMBL/GenBank/DDBJ whole genome shotgun (WGS) entry which is preliminary data.</text>
</comment>
<dbReference type="SUPFAM" id="SSF52540">
    <property type="entry name" value="P-loop containing nucleoside triphosphate hydrolases"/>
    <property type="match status" value="1"/>
</dbReference>
<dbReference type="PANTHER" id="PTHR35023:SF1">
    <property type="entry name" value="MG-PROTOPORPHYRIN IX CHELATASE"/>
    <property type="match status" value="1"/>
</dbReference>
<dbReference type="InterPro" id="IPR000523">
    <property type="entry name" value="Mg_chelatse_chII-like_cat_dom"/>
</dbReference>
<dbReference type="SMART" id="SM00327">
    <property type="entry name" value="VWA"/>
    <property type="match status" value="1"/>
</dbReference>
<dbReference type="Proteomes" id="UP001499984">
    <property type="component" value="Unassembled WGS sequence"/>
</dbReference>
<evidence type="ECO:0000259" key="6">
    <source>
        <dbReference type="PROSITE" id="PS50234"/>
    </source>
</evidence>
<dbReference type="PROSITE" id="PS50234">
    <property type="entry name" value="VWFA"/>
    <property type="match status" value="1"/>
</dbReference>
<dbReference type="EMBL" id="BAAAZY010000036">
    <property type="protein sequence ID" value="GAA4089080.1"/>
    <property type="molecule type" value="Genomic_DNA"/>
</dbReference>
<dbReference type="Gene3D" id="3.40.50.300">
    <property type="entry name" value="P-loop containing nucleotide triphosphate hydrolases"/>
    <property type="match status" value="1"/>
</dbReference>